<dbReference type="SUPFAM" id="SSF49562">
    <property type="entry name" value="C2 domain (Calcium/lipid-binding domain, CaLB)"/>
    <property type="match status" value="1"/>
</dbReference>
<feature type="domain" description="EF-hand" evidence="7">
    <location>
        <begin position="1140"/>
        <end position="1175"/>
    </location>
</feature>
<feature type="domain" description="EF-hand" evidence="7">
    <location>
        <begin position="951"/>
        <end position="986"/>
    </location>
</feature>
<feature type="coiled-coil region" evidence="4">
    <location>
        <begin position="300"/>
        <end position="334"/>
    </location>
</feature>
<feature type="region of interest" description="Disordered" evidence="5">
    <location>
        <begin position="1207"/>
        <end position="1233"/>
    </location>
</feature>
<feature type="domain" description="EF-hand" evidence="7">
    <location>
        <begin position="703"/>
        <end position="738"/>
    </location>
</feature>
<evidence type="ECO:0000256" key="1">
    <source>
        <dbReference type="ARBA" id="ARBA00022723"/>
    </source>
</evidence>
<name>A0ABD3FUA8_9STRA</name>
<keyword evidence="4" id="KW-0175">Coiled coil</keyword>
<sequence length="1233" mass="139609">MSAPNEQEQWTAAQVRVLAATGLASSHLQPFTHLLYNDPKTPHRKSRTFLVESRDSDCRRHRERNGKFSATWTDSELFNVHSTVNWVELQLWNRFDNGFDVFLGKASVSLHQLRHEAKASGDSATTTGGLWFPLQTPEANGLGPHLSLQVECVFSSDPKVLHIQKEIKRRKKEKLRPKGEAADQEASEGEDEASNSVADPVFAFTRPFLPVEWSLLAATNVRQLFFHSDVERLAAFRDVVLYSDLDQELDDDADLQIDEAHVEAFKACQFSAQYLDHCVATLSQRLDLYTEDYRGLDDTREKLARKSKSLIAQRKRLRKEHDELELLIAAYRRVLEANDVTPSTEQLEQPNSPVRGSITLASPPISPTGSISPKKPQFLQTWEERERGRRLEKELSKAQRIGEEQQRLNQRALERQQRDDYEAFVSKAAHNREQRAARRLQAFFRDINRFLQTQRWAAETQAATLVQTAWRRFVHIREYPRRLEAKKQESEGQLMAQNEREMREYLAETERRRALSPPESVQSEEDAPSPSKQVVDALVATWRKLRRVFVLAHRAKGVHYHALFAAMDLRQDDVIDRAELRLGARSFNVRLDRKMTRALIALVRSKCGMPSKPLLVTFEQFLAGFELVEAADHPPKVNAVLISKETKRSDTVRSDLKVNEPLEATEDELEALVAAVRALRAAIYESASSFLAASGKAPSDFRAFREALVGIFSHLDADRNGQLDVEELVACVASFNLQLSSEKVKLLRELFVGDRESDQVGVAEFISFVLAEPSTDDELGLVGHKIREELATRVRAQAQTHSVEDAVRLVLGTHRKDQSCFIPEFVRALTRLRLDFTPTQLARLVVRLDRDGDRSISFDEVLLWLRLRSEPSSDEAAPERRAIADKATEKTEGLRHLLAKLASKTDLTALFQQIDRDNSGKINQEELREFLSQQDLTSIQEVFQLCQVSDPAALVAQEMMNLLDLNGNGVATLKEWLTVAQYEASQAIDPVVVDSVRKALKESENNDPERLVNWFNELPGAMRVQAEPRQVKMRVAEFKTALRTKLGGRSVPLQTVDRVVRSLDSDSSGWITTSELSTWAYPPRDLEELLRLVKKCWQPEYELNRGNLAATLYRSFDADGNGSLAVRELREGFETFGLSLSEHEARVLLISFDLDGDGCWSKAEFLAFVTELFPPEEVQAAVTQEPTSEDGNGFEDSAYSDDLLLESESDASSPSFSDAGTRPVEYSEDFVED</sequence>
<dbReference type="Pfam" id="PF13499">
    <property type="entry name" value="EF-hand_7"/>
    <property type="match status" value="2"/>
</dbReference>
<dbReference type="InterPro" id="IPR035892">
    <property type="entry name" value="C2_domain_sf"/>
</dbReference>
<feature type="domain" description="EF-hand" evidence="7">
    <location>
        <begin position="836"/>
        <end position="871"/>
    </location>
</feature>
<feature type="domain" description="EF-hand" evidence="7">
    <location>
        <begin position="902"/>
        <end position="937"/>
    </location>
</feature>
<dbReference type="PROSITE" id="PS00018">
    <property type="entry name" value="EF_HAND_1"/>
    <property type="match status" value="5"/>
</dbReference>
<evidence type="ECO:0000259" key="7">
    <source>
        <dbReference type="PROSITE" id="PS50222"/>
    </source>
</evidence>
<gene>
    <name evidence="8" type="ORF">V7S43_004829</name>
</gene>
<accession>A0ABD3FUA8</accession>
<dbReference type="Pfam" id="PF13202">
    <property type="entry name" value="EF-hand_5"/>
    <property type="match status" value="1"/>
</dbReference>
<feature type="compositionally biased region" description="Low complexity" evidence="5">
    <location>
        <begin position="1210"/>
        <end position="1219"/>
    </location>
</feature>
<dbReference type="AlphaFoldDB" id="A0ABD3FUA8"/>
<dbReference type="EMBL" id="JBIMZQ010000007">
    <property type="protein sequence ID" value="KAL3670515.1"/>
    <property type="molecule type" value="Genomic_DNA"/>
</dbReference>
<dbReference type="GO" id="GO:0046872">
    <property type="term" value="F:metal ion binding"/>
    <property type="evidence" value="ECO:0007669"/>
    <property type="project" value="UniProtKB-KW"/>
</dbReference>
<evidence type="ECO:0000259" key="6">
    <source>
        <dbReference type="PROSITE" id="PS50004"/>
    </source>
</evidence>
<dbReference type="SUPFAM" id="SSF47473">
    <property type="entry name" value="EF-hand"/>
    <property type="match status" value="3"/>
</dbReference>
<feature type="region of interest" description="Disordered" evidence="5">
    <location>
        <begin position="506"/>
        <end position="529"/>
    </location>
</feature>
<feature type="compositionally biased region" description="Acidic residues" evidence="5">
    <location>
        <begin position="182"/>
        <end position="193"/>
    </location>
</feature>
<organism evidence="8 9">
    <name type="scientific">Phytophthora oleae</name>
    <dbReference type="NCBI Taxonomy" id="2107226"/>
    <lineage>
        <taxon>Eukaryota</taxon>
        <taxon>Sar</taxon>
        <taxon>Stramenopiles</taxon>
        <taxon>Oomycota</taxon>
        <taxon>Peronosporomycetes</taxon>
        <taxon>Peronosporales</taxon>
        <taxon>Peronosporaceae</taxon>
        <taxon>Phytophthora</taxon>
    </lineage>
</organism>
<reference evidence="8 9" key="1">
    <citation type="submission" date="2024-09" db="EMBL/GenBank/DDBJ databases">
        <title>Genome sequencing and assembly of Phytophthora oleae, isolate VK10A, causative agent of rot of olive drupes.</title>
        <authorList>
            <person name="Conti Taguali S."/>
            <person name="Riolo M."/>
            <person name="La Spada F."/>
            <person name="Cacciola S.O."/>
            <person name="Dionisio G."/>
        </authorList>
    </citation>
    <scope>NUCLEOTIDE SEQUENCE [LARGE SCALE GENOMIC DNA]</scope>
    <source>
        <strain evidence="8 9">VK10A</strain>
    </source>
</reference>
<dbReference type="InterPro" id="IPR002048">
    <property type="entry name" value="EF_hand_dom"/>
</dbReference>
<feature type="domain" description="C2" evidence="6">
    <location>
        <begin position="1"/>
        <end position="123"/>
    </location>
</feature>
<dbReference type="PROSITE" id="PS50004">
    <property type="entry name" value="C2"/>
    <property type="match status" value="1"/>
</dbReference>
<dbReference type="InterPro" id="IPR051581">
    <property type="entry name" value="Ca-bind"/>
</dbReference>
<evidence type="ECO:0008006" key="10">
    <source>
        <dbReference type="Google" id="ProtNLM"/>
    </source>
</evidence>
<keyword evidence="1" id="KW-0479">Metal-binding</keyword>
<dbReference type="PANTHER" id="PTHR34524">
    <property type="entry name" value="CALCYPHOSIN"/>
    <property type="match status" value="1"/>
</dbReference>
<evidence type="ECO:0000313" key="9">
    <source>
        <dbReference type="Proteomes" id="UP001632037"/>
    </source>
</evidence>
<dbReference type="SMART" id="SM00054">
    <property type="entry name" value="EFh"/>
    <property type="match status" value="7"/>
</dbReference>
<dbReference type="Proteomes" id="UP001632037">
    <property type="component" value="Unassembled WGS sequence"/>
</dbReference>
<evidence type="ECO:0000313" key="8">
    <source>
        <dbReference type="EMBL" id="KAL3670515.1"/>
    </source>
</evidence>
<proteinExistence type="predicted"/>
<feature type="domain" description="EF-hand" evidence="7">
    <location>
        <begin position="1104"/>
        <end position="1139"/>
    </location>
</feature>
<evidence type="ECO:0000256" key="5">
    <source>
        <dbReference type="SAM" id="MobiDB-lite"/>
    </source>
</evidence>
<dbReference type="InterPro" id="IPR018247">
    <property type="entry name" value="EF_Hand_1_Ca_BS"/>
</dbReference>
<comment type="caution">
    <text evidence="8">The sequence shown here is derived from an EMBL/GenBank/DDBJ whole genome shotgun (WGS) entry which is preliminary data.</text>
</comment>
<evidence type="ECO:0000256" key="3">
    <source>
        <dbReference type="ARBA" id="ARBA00022837"/>
    </source>
</evidence>
<dbReference type="CDD" id="cd00051">
    <property type="entry name" value="EFh"/>
    <property type="match status" value="2"/>
</dbReference>
<evidence type="ECO:0000256" key="2">
    <source>
        <dbReference type="ARBA" id="ARBA00022737"/>
    </source>
</evidence>
<dbReference type="InterPro" id="IPR000008">
    <property type="entry name" value="C2_dom"/>
</dbReference>
<feature type="region of interest" description="Disordered" evidence="5">
    <location>
        <begin position="171"/>
        <end position="194"/>
    </location>
</feature>
<dbReference type="Gene3D" id="1.10.238.10">
    <property type="entry name" value="EF-hand"/>
    <property type="match status" value="3"/>
</dbReference>
<keyword evidence="3" id="KW-0106">Calcium</keyword>
<dbReference type="PANTHER" id="PTHR34524:SF6">
    <property type="entry name" value="CALCYPHOSINE LIKE"/>
    <property type="match status" value="1"/>
</dbReference>
<dbReference type="PROSITE" id="PS50222">
    <property type="entry name" value="EF_HAND_2"/>
    <property type="match status" value="6"/>
</dbReference>
<dbReference type="InterPro" id="IPR011992">
    <property type="entry name" value="EF-hand-dom_pair"/>
</dbReference>
<evidence type="ECO:0000256" key="4">
    <source>
        <dbReference type="SAM" id="Coils"/>
    </source>
</evidence>
<keyword evidence="2" id="KW-0677">Repeat</keyword>
<keyword evidence="9" id="KW-1185">Reference proteome</keyword>
<protein>
    <recommendedName>
        <fullName evidence="10">Calmodulin</fullName>
    </recommendedName>
</protein>